<dbReference type="InterPro" id="IPR011990">
    <property type="entry name" value="TPR-like_helical_dom_sf"/>
</dbReference>
<evidence type="ECO:0000313" key="2">
    <source>
        <dbReference type="EMBL" id="KAF2193259.1"/>
    </source>
</evidence>
<feature type="domain" description="Clr5" evidence="1">
    <location>
        <begin position="21"/>
        <end position="71"/>
    </location>
</feature>
<dbReference type="SUPFAM" id="SSF48452">
    <property type="entry name" value="TPR-like"/>
    <property type="match status" value="2"/>
</dbReference>
<dbReference type="Pfam" id="PF14420">
    <property type="entry name" value="Clr5"/>
    <property type="match status" value="1"/>
</dbReference>
<accession>A0A6A6ER48</accession>
<keyword evidence="3" id="KW-1185">Reference proteome</keyword>
<dbReference type="OrthoDB" id="5308957at2759"/>
<dbReference type="PANTHER" id="PTHR38788">
    <property type="entry name" value="CLR5 DOMAIN-CONTAINING PROTEIN"/>
    <property type="match status" value="1"/>
</dbReference>
<evidence type="ECO:0000313" key="3">
    <source>
        <dbReference type="Proteomes" id="UP000800200"/>
    </source>
</evidence>
<sequence length="577" mass="65629">MAPPARPRARTSRCSRYTGPDWENQRTRIKELYLDKDKSLEETMRQMADKHNFKPTVKMYKDKFKEWGWCKNLSAEMARWMLTKADSRKRQDRKETEFVLGGRVWTLDRIRKSAGRRLLLVWGSPPNILLSDNFIDPHTPFGVTYKTPGTAIDNPSLSKVVSPGASRSQARRWTPAPDPLLPQLQSLALTWNGHTRADIAALYREAQELDRNGNFEDAEQTYLKALAGLEKLLSPTHEDTKAIAYELAAFYACHGRMENSNRVLDWMSERHIERWGFSHQHTAEHILHIVDLLNSWSRPEDALSFLHHAKDTLERLHTSDHPRDASSSGHQTNTDRSFASLATVSRQAQSPHIPTAVDDTDEPSLINNHLKVAKVHVKAKDEMVEPLLIGLIRQCEKHPERLAVQSVRARCELIELYRIMGREGDLLPALAEARDSFCIIWDSDTEKSKELMEASVELAKLHIKAGRCDDAGPMLGKVEEEAVTSFGPDDNRTIWILIRIGVMYQDIRRWDEAELRFEQALAASMTANGLEDGLTKTLEEALEKRHYSFLSSESGAFKSILGTSGLFIRPGSFFLGR</sequence>
<dbReference type="Proteomes" id="UP000800200">
    <property type="component" value="Unassembled WGS sequence"/>
</dbReference>
<gene>
    <name evidence="2" type="ORF">K469DRAFT_551926</name>
</gene>
<dbReference type="Gene3D" id="1.25.40.10">
    <property type="entry name" value="Tetratricopeptide repeat domain"/>
    <property type="match status" value="2"/>
</dbReference>
<dbReference type="PANTHER" id="PTHR38788:SF3">
    <property type="entry name" value="CLR5 DOMAIN-CONTAINING PROTEIN"/>
    <property type="match status" value="1"/>
</dbReference>
<proteinExistence type="predicted"/>
<evidence type="ECO:0000259" key="1">
    <source>
        <dbReference type="Pfam" id="PF14420"/>
    </source>
</evidence>
<dbReference type="AlphaFoldDB" id="A0A6A6ER48"/>
<dbReference type="EMBL" id="ML994614">
    <property type="protein sequence ID" value="KAF2193259.1"/>
    <property type="molecule type" value="Genomic_DNA"/>
</dbReference>
<reference evidence="2" key="1">
    <citation type="journal article" date="2020" name="Stud. Mycol.">
        <title>101 Dothideomycetes genomes: a test case for predicting lifestyles and emergence of pathogens.</title>
        <authorList>
            <person name="Haridas S."/>
            <person name="Albert R."/>
            <person name="Binder M."/>
            <person name="Bloem J."/>
            <person name="Labutti K."/>
            <person name="Salamov A."/>
            <person name="Andreopoulos B."/>
            <person name="Baker S."/>
            <person name="Barry K."/>
            <person name="Bills G."/>
            <person name="Bluhm B."/>
            <person name="Cannon C."/>
            <person name="Castanera R."/>
            <person name="Culley D."/>
            <person name="Daum C."/>
            <person name="Ezra D."/>
            <person name="Gonzalez J."/>
            <person name="Henrissat B."/>
            <person name="Kuo A."/>
            <person name="Liang C."/>
            <person name="Lipzen A."/>
            <person name="Lutzoni F."/>
            <person name="Magnuson J."/>
            <person name="Mondo S."/>
            <person name="Nolan M."/>
            <person name="Ohm R."/>
            <person name="Pangilinan J."/>
            <person name="Park H.-J."/>
            <person name="Ramirez L."/>
            <person name="Alfaro M."/>
            <person name="Sun H."/>
            <person name="Tritt A."/>
            <person name="Yoshinaga Y."/>
            <person name="Zwiers L.-H."/>
            <person name="Turgeon B."/>
            <person name="Goodwin S."/>
            <person name="Spatafora J."/>
            <person name="Crous P."/>
            <person name="Grigoriev I."/>
        </authorList>
    </citation>
    <scope>NUCLEOTIDE SEQUENCE</scope>
    <source>
        <strain evidence="2">CBS 207.26</strain>
    </source>
</reference>
<dbReference type="InterPro" id="IPR025676">
    <property type="entry name" value="Clr5_dom"/>
</dbReference>
<dbReference type="Pfam" id="PF13424">
    <property type="entry name" value="TPR_12"/>
    <property type="match status" value="1"/>
</dbReference>
<protein>
    <recommendedName>
        <fullName evidence="1">Clr5 domain-containing protein</fullName>
    </recommendedName>
</protein>
<name>A0A6A6ER48_9PEZI</name>
<organism evidence="2 3">
    <name type="scientific">Zopfia rhizophila CBS 207.26</name>
    <dbReference type="NCBI Taxonomy" id="1314779"/>
    <lineage>
        <taxon>Eukaryota</taxon>
        <taxon>Fungi</taxon>
        <taxon>Dikarya</taxon>
        <taxon>Ascomycota</taxon>
        <taxon>Pezizomycotina</taxon>
        <taxon>Dothideomycetes</taxon>
        <taxon>Dothideomycetes incertae sedis</taxon>
        <taxon>Zopfiaceae</taxon>
        <taxon>Zopfia</taxon>
    </lineage>
</organism>